<evidence type="ECO:0000256" key="5">
    <source>
        <dbReference type="ARBA" id="ARBA00022737"/>
    </source>
</evidence>
<dbReference type="SMART" id="SM00382">
    <property type="entry name" value="AAA"/>
    <property type="match status" value="1"/>
</dbReference>
<dbReference type="GO" id="GO:0016020">
    <property type="term" value="C:membrane"/>
    <property type="evidence" value="ECO:0007669"/>
    <property type="project" value="UniProtKB-SubCell"/>
</dbReference>
<dbReference type="InterPro" id="IPR017871">
    <property type="entry name" value="ABC_transporter-like_CS"/>
</dbReference>
<dbReference type="InterPro" id="IPR003439">
    <property type="entry name" value="ABC_transporter-like_ATP-bd"/>
</dbReference>
<feature type="transmembrane region" description="Helical" evidence="10">
    <location>
        <begin position="64"/>
        <end position="91"/>
    </location>
</feature>
<evidence type="ECO:0000256" key="3">
    <source>
        <dbReference type="ARBA" id="ARBA00022448"/>
    </source>
</evidence>
<dbReference type="STRING" id="1754190.A0A1Y2D0M0"/>
<name>A0A1Y2D0M0_9FUNG</name>
<dbReference type="GO" id="GO:0005524">
    <property type="term" value="F:ATP binding"/>
    <property type="evidence" value="ECO:0007669"/>
    <property type="project" value="UniProtKB-KW"/>
</dbReference>
<dbReference type="SUPFAM" id="SSF52540">
    <property type="entry name" value="P-loop containing nucleoside triphosphate hydrolases"/>
    <property type="match status" value="1"/>
</dbReference>
<dbReference type="EMBL" id="MCOG01000092">
    <property type="protein sequence ID" value="ORY52747.1"/>
    <property type="molecule type" value="Genomic_DNA"/>
</dbReference>
<dbReference type="Pfam" id="PF12698">
    <property type="entry name" value="ABC2_membrane_3"/>
    <property type="match status" value="1"/>
</dbReference>
<feature type="transmembrane region" description="Helical" evidence="10">
    <location>
        <begin position="100"/>
        <end position="124"/>
    </location>
</feature>
<evidence type="ECO:0000313" key="12">
    <source>
        <dbReference type="EMBL" id="ORY52747.1"/>
    </source>
</evidence>
<proteinExistence type="inferred from homology"/>
<evidence type="ECO:0000256" key="1">
    <source>
        <dbReference type="ARBA" id="ARBA00004141"/>
    </source>
</evidence>
<evidence type="ECO:0000256" key="6">
    <source>
        <dbReference type="ARBA" id="ARBA00022741"/>
    </source>
</evidence>
<keyword evidence="9 10" id="KW-0472">Membrane</keyword>
<dbReference type="AlphaFoldDB" id="A0A1Y2D0M0"/>
<dbReference type="PROSITE" id="PS00211">
    <property type="entry name" value="ABC_TRANSPORTER_1"/>
    <property type="match status" value="1"/>
</dbReference>
<keyword evidence="7" id="KW-0067">ATP-binding</keyword>
<keyword evidence="12" id="KW-0378">Hydrolase</keyword>
<dbReference type="GO" id="GO:0140359">
    <property type="term" value="F:ABC-type transporter activity"/>
    <property type="evidence" value="ECO:0007669"/>
    <property type="project" value="InterPro"/>
</dbReference>
<dbReference type="GO" id="GO:0016887">
    <property type="term" value="F:ATP hydrolysis activity"/>
    <property type="evidence" value="ECO:0007669"/>
    <property type="project" value="InterPro"/>
</dbReference>
<dbReference type="PROSITE" id="PS50893">
    <property type="entry name" value="ABC_TRANSPORTER_2"/>
    <property type="match status" value="1"/>
</dbReference>
<feature type="transmembrane region" description="Helical" evidence="10">
    <location>
        <begin position="158"/>
        <end position="175"/>
    </location>
</feature>
<evidence type="ECO:0000256" key="8">
    <source>
        <dbReference type="ARBA" id="ARBA00022989"/>
    </source>
</evidence>
<evidence type="ECO:0000256" key="9">
    <source>
        <dbReference type="ARBA" id="ARBA00023136"/>
    </source>
</evidence>
<dbReference type="CDD" id="cd03263">
    <property type="entry name" value="ABC_subfamily_A"/>
    <property type="match status" value="1"/>
</dbReference>
<dbReference type="InterPro" id="IPR026082">
    <property type="entry name" value="ABCA"/>
</dbReference>
<evidence type="ECO:0000256" key="2">
    <source>
        <dbReference type="ARBA" id="ARBA00008869"/>
    </source>
</evidence>
<keyword evidence="5" id="KW-0677">Repeat</keyword>
<comment type="caution">
    <text evidence="12">The sequence shown here is derived from an EMBL/GenBank/DDBJ whole genome shotgun (WGS) entry which is preliminary data.</text>
</comment>
<dbReference type="Pfam" id="PF00005">
    <property type="entry name" value="ABC_tran"/>
    <property type="match status" value="1"/>
</dbReference>
<dbReference type="Proteomes" id="UP000193920">
    <property type="component" value="Unassembled WGS sequence"/>
</dbReference>
<dbReference type="Gene3D" id="3.40.50.300">
    <property type="entry name" value="P-loop containing nucleotide triphosphate hydrolases"/>
    <property type="match status" value="1"/>
</dbReference>
<gene>
    <name evidence="12" type="ORF">LY90DRAFT_286302</name>
</gene>
<organism evidence="12 13">
    <name type="scientific">Neocallimastix californiae</name>
    <dbReference type="NCBI Taxonomy" id="1754190"/>
    <lineage>
        <taxon>Eukaryota</taxon>
        <taxon>Fungi</taxon>
        <taxon>Fungi incertae sedis</taxon>
        <taxon>Chytridiomycota</taxon>
        <taxon>Chytridiomycota incertae sedis</taxon>
        <taxon>Neocallimastigomycetes</taxon>
        <taxon>Neocallimastigales</taxon>
        <taxon>Neocallimastigaceae</taxon>
        <taxon>Neocallimastix</taxon>
    </lineage>
</organism>
<comment type="subcellular location">
    <subcellularLocation>
        <location evidence="1">Membrane</location>
        <topology evidence="1">Multi-pass membrane protein</topology>
    </subcellularLocation>
</comment>
<evidence type="ECO:0000256" key="10">
    <source>
        <dbReference type="SAM" id="Phobius"/>
    </source>
</evidence>
<dbReference type="InterPro" id="IPR003593">
    <property type="entry name" value="AAA+_ATPase"/>
</dbReference>
<accession>A0A1Y2D0M0</accession>
<reference evidence="12 13" key="1">
    <citation type="submission" date="2016-08" db="EMBL/GenBank/DDBJ databases">
        <title>A Parts List for Fungal Cellulosomes Revealed by Comparative Genomics.</title>
        <authorList>
            <consortium name="DOE Joint Genome Institute"/>
            <person name="Haitjema C.H."/>
            <person name="Gilmore S.P."/>
            <person name="Henske J.K."/>
            <person name="Solomon K.V."/>
            <person name="De Groot R."/>
            <person name="Kuo A."/>
            <person name="Mondo S.J."/>
            <person name="Salamov A.A."/>
            <person name="Labutti K."/>
            <person name="Zhao Z."/>
            <person name="Chiniquy J."/>
            <person name="Barry K."/>
            <person name="Brewer H.M."/>
            <person name="Purvine S.O."/>
            <person name="Wright A.T."/>
            <person name="Boxma B."/>
            <person name="Van Alen T."/>
            <person name="Hackstein J.H."/>
            <person name="Baker S.E."/>
            <person name="Grigoriev I.V."/>
            <person name="O'Malley M.A."/>
        </authorList>
    </citation>
    <scope>NUCLEOTIDE SEQUENCE [LARGE SCALE GENOMIC DNA]</scope>
    <source>
        <strain evidence="12 13">G1</strain>
    </source>
</reference>
<keyword evidence="8 10" id="KW-1133">Transmembrane helix</keyword>
<feature type="transmembrane region" description="Helical" evidence="10">
    <location>
        <begin position="195"/>
        <end position="219"/>
    </location>
</feature>
<feature type="transmembrane region" description="Helical" evidence="10">
    <location>
        <begin position="130"/>
        <end position="151"/>
    </location>
</feature>
<dbReference type="PANTHER" id="PTHR19229:SF36">
    <property type="entry name" value="ATP-BINDING CASSETTE SUB-FAMILY A MEMBER 2"/>
    <property type="match status" value="1"/>
</dbReference>
<dbReference type="InterPro" id="IPR027417">
    <property type="entry name" value="P-loop_NTPase"/>
</dbReference>
<feature type="domain" description="ABC transporter" evidence="11">
    <location>
        <begin position="299"/>
        <end position="525"/>
    </location>
</feature>
<feature type="transmembrane region" description="Helical" evidence="10">
    <location>
        <begin position="21"/>
        <end position="44"/>
    </location>
</feature>
<keyword evidence="3" id="KW-0813">Transport</keyword>
<keyword evidence="6" id="KW-0547">Nucleotide-binding</keyword>
<dbReference type="OrthoDB" id="6500128at2759"/>
<dbReference type="InterPro" id="IPR013525">
    <property type="entry name" value="ABC2_TM"/>
</dbReference>
<sequence length="534" mass="60775">MDYSFGKLVKSSTEYNENNSSGIVGSYVAMMFLLCIVNIVISIVKEKESGIKNGLLMAGVYPSVFWLSWLIFYLFVIFVVSGGITIFFYFFKTLSNVNSLFIFLSIFFYGMSCCSLSFIFSYFFKNTKTAGPAVSIISVIIIMANMATSYVSLKIRKLIAIFLSPISIGSFIYEIDKMKSHNENLTFNNFIKSDSGYFLLILLANNILYYVLAIVLDIIDNAGGFKSFLLKFFPLKGKNECNIGYQDDYQKDIQDDETNKNKKCMVEVSGISKIFEKKSEDDSKYQNNSNSKSQNLFNFKSLNIFKSTKMSKFIAVNNVSFNVYQDEIFCILGHNGAGKTTLINIMVGLLKANKGDVYYNGMSINSDAYNIRKDFGVCAQVNIIYDELTVEEHIQLYAGLKNTKVNVDELLMDIDLNHQRKTKASKLSGGQKRKLCIGMSTIGNPKYIFLDEPTTGLDPLSRRKIWDFLMKKKKGRVIFLTTHYMDEADILADRKLILNKGKIRCLGTSLYLKNHFNMKYNLEIETNDRARVHN</sequence>
<evidence type="ECO:0000256" key="4">
    <source>
        <dbReference type="ARBA" id="ARBA00022692"/>
    </source>
</evidence>
<keyword evidence="13" id="KW-1185">Reference proteome</keyword>
<keyword evidence="4 10" id="KW-0812">Transmembrane</keyword>
<evidence type="ECO:0000259" key="11">
    <source>
        <dbReference type="PROSITE" id="PS50893"/>
    </source>
</evidence>
<comment type="similarity">
    <text evidence="2">Belongs to the ABC transporter superfamily. ABCA family.</text>
</comment>
<evidence type="ECO:0000256" key="7">
    <source>
        <dbReference type="ARBA" id="ARBA00022840"/>
    </source>
</evidence>
<protein>
    <submittedName>
        <fullName evidence="12">p-loop containing nucleoside triphosphate hydrolase protein</fullName>
    </submittedName>
</protein>
<dbReference type="GO" id="GO:0005319">
    <property type="term" value="F:lipid transporter activity"/>
    <property type="evidence" value="ECO:0007669"/>
    <property type="project" value="TreeGrafter"/>
</dbReference>
<evidence type="ECO:0000313" key="13">
    <source>
        <dbReference type="Proteomes" id="UP000193920"/>
    </source>
</evidence>
<dbReference type="PANTHER" id="PTHR19229">
    <property type="entry name" value="ATP-BINDING CASSETTE TRANSPORTER SUBFAMILY A ABCA"/>
    <property type="match status" value="1"/>
</dbReference>